<dbReference type="SMART" id="SM00530">
    <property type="entry name" value="HTH_XRE"/>
    <property type="match status" value="1"/>
</dbReference>
<dbReference type="PROSITE" id="PS50943">
    <property type="entry name" value="HTH_CROC1"/>
    <property type="match status" value="1"/>
</dbReference>
<reference evidence="3 4" key="1">
    <citation type="submission" date="2018-08" db="EMBL/GenBank/DDBJ databases">
        <title>Murine metabolic-syndrome-specific gut microbial biobank.</title>
        <authorList>
            <person name="Liu C."/>
        </authorList>
    </citation>
    <scope>NUCLEOTIDE SEQUENCE [LARGE SCALE GENOMIC DNA]</scope>
    <source>
        <strain evidence="3 4">28</strain>
    </source>
</reference>
<organism evidence="3 4">
    <name type="scientific">Anaerotruncus colihominis</name>
    <dbReference type="NCBI Taxonomy" id="169435"/>
    <lineage>
        <taxon>Bacteria</taxon>
        <taxon>Bacillati</taxon>
        <taxon>Bacillota</taxon>
        <taxon>Clostridia</taxon>
        <taxon>Eubacteriales</taxon>
        <taxon>Oscillospiraceae</taxon>
        <taxon>Anaerotruncus</taxon>
    </lineage>
</organism>
<gene>
    <name evidence="3" type="ORF">D0435_10795</name>
</gene>
<dbReference type="GO" id="GO:0003677">
    <property type="term" value="F:DNA binding"/>
    <property type="evidence" value="ECO:0007669"/>
    <property type="project" value="UniProtKB-KW"/>
</dbReference>
<dbReference type="CDD" id="cd00093">
    <property type="entry name" value="HTH_XRE"/>
    <property type="match status" value="1"/>
</dbReference>
<dbReference type="RefSeq" id="WP_160202427.1">
    <property type="nucleotide sequence ID" value="NZ_QXWK01000020.1"/>
</dbReference>
<evidence type="ECO:0000313" key="4">
    <source>
        <dbReference type="Proteomes" id="UP000446866"/>
    </source>
</evidence>
<dbReference type="Gene3D" id="1.10.260.40">
    <property type="entry name" value="lambda repressor-like DNA-binding domains"/>
    <property type="match status" value="1"/>
</dbReference>
<dbReference type="EMBL" id="QXWK01000020">
    <property type="protein sequence ID" value="NBH62140.1"/>
    <property type="molecule type" value="Genomic_DNA"/>
</dbReference>
<keyword evidence="1" id="KW-0238">DNA-binding</keyword>
<accession>A0A845QJ40</accession>
<dbReference type="PANTHER" id="PTHR46558:SF14">
    <property type="entry name" value="HTH-TYPE TRANSCRIPTIONAL REGULATOR ANSR"/>
    <property type="match status" value="1"/>
</dbReference>
<evidence type="ECO:0000256" key="1">
    <source>
        <dbReference type="ARBA" id="ARBA00023125"/>
    </source>
</evidence>
<keyword evidence="4" id="KW-1185">Reference proteome</keyword>
<comment type="caution">
    <text evidence="3">The sequence shown here is derived from an EMBL/GenBank/DDBJ whole genome shotgun (WGS) entry which is preliminary data.</text>
</comment>
<evidence type="ECO:0000313" key="3">
    <source>
        <dbReference type="EMBL" id="NBH62140.1"/>
    </source>
</evidence>
<dbReference type="InterPro" id="IPR001387">
    <property type="entry name" value="Cro/C1-type_HTH"/>
</dbReference>
<dbReference type="Proteomes" id="UP000446866">
    <property type="component" value="Unassembled WGS sequence"/>
</dbReference>
<dbReference type="Pfam" id="PF01381">
    <property type="entry name" value="HTH_3"/>
    <property type="match status" value="1"/>
</dbReference>
<dbReference type="InterPro" id="IPR010982">
    <property type="entry name" value="Lambda_DNA-bd_dom_sf"/>
</dbReference>
<protein>
    <submittedName>
        <fullName evidence="3">XRE family transcriptional regulator</fullName>
    </submittedName>
</protein>
<dbReference type="SUPFAM" id="SSF47413">
    <property type="entry name" value="lambda repressor-like DNA-binding domains"/>
    <property type="match status" value="1"/>
</dbReference>
<dbReference type="PANTHER" id="PTHR46558">
    <property type="entry name" value="TRACRIPTIONAL REGULATORY PROTEIN-RELATED-RELATED"/>
    <property type="match status" value="1"/>
</dbReference>
<evidence type="ECO:0000259" key="2">
    <source>
        <dbReference type="PROSITE" id="PS50943"/>
    </source>
</evidence>
<proteinExistence type="predicted"/>
<feature type="domain" description="HTH cro/C1-type" evidence="2">
    <location>
        <begin position="7"/>
        <end position="61"/>
    </location>
</feature>
<sequence length="115" mass="13224">MGFSNQLKKARLNMHYTQQQVADLMGITKSTYCGYETGKRKPDVAKIKKLARILNTSGDVLLETGLGDNLEQNGEFVAYMLMDKYLTEYAKKIYSLPEEQRQRVYGYIDSLLELE</sequence>
<dbReference type="AlphaFoldDB" id="A0A845QJ40"/>
<name>A0A845QJ40_9FIRM</name>